<name>A0ABW6DE91_9BACT</name>
<evidence type="ECO:0008006" key="4">
    <source>
        <dbReference type="Google" id="ProtNLM"/>
    </source>
</evidence>
<dbReference type="Gene3D" id="3.10.450.50">
    <property type="match status" value="1"/>
</dbReference>
<dbReference type="Proteomes" id="UP001598138">
    <property type="component" value="Unassembled WGS sequence"/>
</dbReference>
<proteinExistence type="predicted"/>
<reference evidence="2 3" key="1">
    <citation type="submission" date="2024-03" db="EMBL/GenBank/DDBJ databases">
        <title>Aquirufa genome sequencing.</title>
        <authorList>
            <person name="Pitt A."/>
            <person name="Hahn M.W."/>
        </authorList>
    </citation>
    <scope>NUCLEOTIDE SEQUENCE [LARGE SCALE GENOMIC DNA]</scope>
    <source>
        <strain evidence="2 3">OSTEICH-129V</strain>
    </source>
</reference>
<sequence>MKKIVLLSAIIASAFMANAQTAGKIFVGDNQGKPMQLGSDKSMNTVLEATKAYNAVDHDAEVALWSDEFVKTGGEKHKKSMATLKSVTNKPMAMLPIKIQGSSDEIVMVQSTEERVFKNGSKQNLNLFELFFIDKAGKISNMQQYVNIPATNEYGKTSGGKYISSKPGSEADGSSLQFSNRGEIAAIENLAKAWNAMDVKAFADIIADEVSIEAYNGTKSKLTKAMLPAEFAQYKSLDWKPGLILPFKLTNTDPASGILVYSSEKRVLKDGTVWDKDLVELFGFNLAGKIDSITQFAREKTKK</sequence>
<dbReference type="RefSeq" id="WP_377984045.1">
    <property type="nucleotide sequence ID" value="NZ_JBBKXZ010000004.1"/>
</dbReference>
<dbReference type="EMBL" id="JBBKXZ010000004">
    <property type="protein sequence ID" value="MFD3395171.1"/>
    <property type="molecule type" value="Genomic_DNA"/>
</dbReference>
<evidence type="ECO:0000313" key="2">
    <source>
        <dbReference type="EMBL" id="MFD3395171.1"/>
    </source>
</evidence>
<organism evidence="2 3">
    <name type="scientific">Aquirufa avitistagni</name>
    <dbReference type="NCBI Taxonomy" id="3104728"/>
    <lineage>
        <taxon>Bacteria</taxon>
        <taxon>Pseudomonadati</taxon>
        <taxon>Bacteroidota</taxon>
        <taxon>Cytophagia</taxon>
        <taxon>Cytophagales</taxon>
        <taxon>Flectobacillaceae</taxon>
        <taxon>Aquirufa</taxon>
    </lineage>
</organism>
<feature type="signal peptide" evidence="1">
    <location>
        <begin position="1"/>
        <end position="19"/>
    </location>
</feature>
<protein>
    <recommendedName>
        <fullName evidence="4">Nuclear transport factor 2 family protein</fullName>
    </recommendedName>
</protein>
<comment type="caution">
    <text evidence="2">The sequence shown here is derived from an EMBL/GenBank/DDBJ whole genome shotgun (WGS) entry which is preliminary data.</text>
</comment>
<keyword evidence="3" id="KW-1185">Reference proteome</keyword>
<evidence type="ECO:0000313" key="3">
    <source>
        <dbReference type="Proteomes" id="UP001598138"/>
    </source>
</evidence>
<evidence type="ECO:0000256" key="1">
    <source>
        <dbReference type="SAM" id="SignalP"/>
    </source>
</evidence>
<keyword evidence="1" id="KW-0732">Signal</keyword>
<feature type="chain" id="PRO_5046991813" description="Nuclear transport factor 2 family protein" evidence="1">
    <location>
        <begin position="20"/>
        <end position="303"/>
    </location>
</feature>
<accession>A0ABW6DE91</accession>
<gene>
    <name evidence="2" type="ORF">U0R10_11125</name>
</gene>